<dbReference type="SMART" id="SM00256">
    <property type="entry name" value="FBOX"/>
    <property type="match status" value="1"/>
</dbReference>
<name>A0AAD8SCN4_LOLMU</name>
<reference evidence="2" key="1">
    <citation type="submission" date="2023-07" db="EMBL/GenBank/DDBJ databases">
        <title>A chromosome-level genome assembly of Lolium multiflorum.</title>
        <authorList>
            <person name="Chen Y."/>
            <person name="Copetti D."/>
            <person name="Kolliker R."/>
            <person name="Studer B."/>
        </authorList>
    </citation>
    <scope>NUCLEOTIDE SEQUENCE</scope>
    <source>
        <strain evidence="2">02402/16</strain>
        <tissue evidence="2">Leaf</tissue>
    </source>
</reference>
<evidence type="ECO:0000313" key="2">
    <source>
        <dbReference type="EMBL" id="KAK1648510.1"/>
    </source>
</evidence>
<dbReference type="PANTHER" id="PTHR31672:SF13">
    <property type="entry name" value="F-BOX PROTEIN CPR30-LIKE"/>
    <property type="match status" value="1"/>
</dbReference>
<dbReference type="SUPFAM" id="SSF81383">
    <property type="entry name" value="F-box domain"/>
    <property type="match status" value="1"/>
</dbReference>
<evidence type="ECO:0000313" key="3">
    <source>
        <dbReference type="Proteomes" id="UP001231189"/>
    </source>
</evidence>
<dbReference type="CDD" id="cd22157">
    <property type="entry name" value="F-box_AtFBW1-like"/>
    <property type="match status" value="1"/>
</dbReference>
<dbReference type="NCBIfam" id="TIGR01640">
    <property type="entry name" value="F_box_assoc_1"/>
    <property type="match status" value="1"/>
</dbReference>
<dbReference type="Proteomes" id="UP001231189">
    <property type="component" value="Unassembled WGS sequence"/>
</dbReference>
<keyword evidence="3" id="KW-1185">Reference proteome</keyword>
<feature type="domain" description="F-box" evidence="1">
    <location>
        <begin position="6"/>
        <end position="47"/>
    </location>
</feature>
<evidence type="ECO:0000259" key="1">
    <source>
        <dbReference type="SMART" id="SM00256"/>
    </source>
</evidence>
<protein>
    <recommendedName>
        <fullName evidence="1">F-box domain-containing protein</fullName>
    </recommendedName>
</protein>
<dbReference type="InterPro" id="IPR050796">
    <property type="entry name" value="SCF_F-box_component"/>
</dbReference>
<dbReference type="InterPro" id="IPR017451">
    <property type="entry name" value="F-box-assoc_interact_dom"/>
</dbReference>
<proteinExistence type="predicted"/>
<dbReference type="InterPro" id="IPR001810">
    <property type="entry name" value="F-box_dom"/>
</dbReference>
<gene>
    <name evidence="2" type="ORF">QYE76_066315</name>
</gene>
<accession>A0AAD8SCN4</accession>
<dbReference type="InterPro" id="IPR013187">
    <property type="entry name" value="F-box-assoc_dom_typ3"/>
</dbReference>
<dbReference type="Gene3D" id="1.20.1280.50">
    <property type="match status" value="1"/>
</dbReference>
<dbReference type="Pfam" id="PF08268">
    <property type="entry name" value="FBA_3"/>
    <property type="match status" value="1"/>
</dbReference>
<dbReference type="EMBL" id="JAUUTY010000004">
    <property type="protein sequence ID" value="KAK1648510.1"/>
    <property type="molecule type" value="Genomic_DNA"/>
</dbReference>
<dbReference type="PANTHER" id="PTHR31672">
    <property type="entry name" value="BNACNNG10540D PROTEIN"/>
    <property type="match status" value="1"/>
</dbReference>
<dbReference type="AlphaFoldDB" id="A0AAD8SCN4"/>
<dbReference type="Pfam" id="PF00646">
    <property type="entry name" value="F-box"/>
    <property type="match status" value="1"/>
</dbReference>
<sequence>METPFLPQEVVVLQILARLPVMSLLRFRCVCKAWRHAIDDDAFFHRAHIRLQKYPSVIIALKMMKEGGVFVDEGGLPFVKDHEVITAGVYRWDHENLREGAMATTLVGAIYVHHSFPRRDYVLPDLAHCDGLLLLPADATALVLNLATHRAIELPSFPNVEDARPELPYSFRYRGHQTFGLGLDPRSNTYKVARFFYRSIDPTISLGMEVCTVGRDQPQYWRETAEPPPYPIRPARAATFFKGSLLWTIEESLLVDDDVPGFVRLRLDDESFSVIPLPPCCPRIHYATSSLAELRGELCLCVVLPAAAAGSRDGSVEMWVCSDDLDSEQPRWHRRHVLTGAPLRPHRLIAVFDEEIVFELESGYLSRFSRPRGVHKDYLRLDDMRYRHPNIGAPVGYTSQTLYGCDVVPCVQSLITL</sequence>
<dbReference type="InterPro" id="IPR036047">
    <property type="entry name" value="F-box-like_dom_sf"/>
</dbReference>
<organism evidence="2 3">
    <name type="scientific">Lolium multiflorum</name>
    <name type="common">Italian ryegrass</name>
    <name type="synonym">Lolium perenne subsp. multiflorum</name>
    <dbReference type="NCBI Taxonomy" id="4521"/>
    <lineage>
        <taxon>Eukaryota</taxon>
        <taxon>Viridiplantae</taxon>
        <taxon>Streptophyta</taxon>
        <taxon>Embryophyta</taxon>
        <taxon>Tracheophyta</taxon>
        <taxon>Spermatophyta</taxon>
        <taxon>Magnoliopsida</taxon>
        <taxon>Liliopsida</taxon>
        <taxon>Poales</taxon>
        <taxon>Poaceae</taxon>
        <taxon>BOP clade</taxon>
        <taxon>Pooideae</taxon>
        <taxon>Poodae</taxon>
        <taxon>Poeae</taxon>
        <taxon>Poeae Chloroplast Group 2 (Poeae type)</taxon>
        <taxon>Loliodinae</taxon>
        <taxon>Loliinae</taxon>
        <taxon>Lolium</taxon>
    </lineage>
</organism>
<comment type="caution">
    <text evidence="2">The sequence shown here is derived from an EMBL/GenBank/DDBJ whole genome shotgun (WGS) entry which is preliminary data.</text>
</comment>